<keyword evidence="1" id="KW-1133">Transmembrane helix</keyword>
<keyword evidence="1" id="KW-0812">Transmembrane</keyword>
<dbReference type="RefSeq" id="XP_024672834.1">
    <property type="nucleotide sequence ID" value="XM_024812304.1"/>
</dbReference>
<dbReference type="GeneID" id="36519464"/>
<dbReference type="Proteomes" id="UP000234585">
    <property type="component" value="Unassembled WGS sequence"/>
</dbReference>
<evidence type="ECO:0000313" key="3">
    <source>
        <dbReference type="Proteomes" id="UP000234585"/>
    </source>
</evidence>
<dbReference type="EMBL" id="KZ559133">
    <property type="protein sequence ID" value="PLB38822.1"/>
    <property type="molecule type" value="Genomic_DNA"/>
</dbReference>
<gene>
    <name evidence="2" type="ORF">BDW47DRAFT_104360</name>
</gene>
<organism evidence="2 3">
    <name type="scientific">Aspergillus candidus</name>
    <dbReference type="NCBI Taxonomy" id="41067"/>
    <lineage>
        <taxon>Eukaryota</taxon>
        <taxon>Fungi</taxon>
        <taxon>Dikarya</taxon>
        <taxon>Ascomycota</taxon>
        <taxon>Pezizomycotina</taxon>
        <taxon>Eurotiomycetes</taxon>
        <taxon>Eurotiomycetidae</taxon>
        <taxon>Eurotiales</taxon>
        <taxon>Aspergillaceae</taxon>
        <taxon>Aspergillus</taxon>
        <taxon>Aspergillus subgen. Circumdati</taxon>
    </lineage>
</organism>
<reference evidence="2 3" key="1">
    <citation type="submission" date="2017-12" db="EMBL/GenBank/DDBJ databases">
        <authorList>
            <consortium name="DOE Joint Genome Institute"/>
            <person name="Haridas S."/>
            <person name="Kjaerbolling I."/>
            <person name="Vesth T.C."/>
            <person name="Frisvad J.C."/>
            <person name="Nybo J.L."/>
            <person name="Theobald S."/>
            <person name="Kuo A."/>
            <person name="Bowyer P."/>
            <person name="Matsuda Y."/>
            <person name="Mondo S."/>
            <person name="Lyhne E.K."/>
            <person name="Kogle M.E."/>
            <person name="Clum A."/>
            <person name="Lipzen A."/>
            <person name="Salamov A."/>
            <person name="Ngan C.Y."/>
            <person name="Daum C."/>
            <person name="Chiniquy J."/>
            <person name="Barry K."/>
            <person name="LaButti K."/>
            <person name="Simmons B.A."/>
            <person name="Magnuson J.K."/>
            <person name="Mortensen U.H."/>
            <person name="Larsen T.O."/>
            <person name="Grigoriev I.V."/>
            <person name="Baker S.E."/>
            <person name="Andersen M.R."/>
            <person name="Nordberg H.P."/>
            <person name="Cantor M.N."/>
            <person name="Hua S.X."/>
        </authorList>
    </citation>
    <scope>NUCLEOTIDE SEQUENCE [LARGE SCALE GENOMIC DNA]</scope>
    <source>
        <strain evidence="2 3">CBS 102.13</strain>
    </source>
</reference>
<keyword evidence="3" id="KW-1185">Reference proteome</keyword>
<evidence type="ECO:0000256" key="1">
    <source>
        <dbReference type="SAM" id="Phobius"/>
    </source>
</evidence>
<feature type="transmembrane region" description="Helical" evidence="1">
    <location>
        <begin position="25"/>
        <end position="44"/>
    </location>
</feature>
<accession>A0A2I2FDW8</accession>
<dbReference type="AlphaFoldDB" id="A0A2I2FDW8"/>
<name>A0A2I2FDW8_ASPCN</name>
<sequence length="52" mass="5817">MWFPSQNKTYISICVYIYLDDKLDLFGLGLGLTLCLVLLSACGIRKEGQMDG</sequence>
<protein>
    <submittedName>
        <fullName evidence="2">Uncharacterized protein</fullName>
    </submittedName>
</protein>
<keyword evidence="1" id="KW-0472">Membrane</keyword>
<proteinExistence type="predicted"/>
<evidence type="ECO:0000313" key="2">
    <source>
        <dbReference type="EMBL" id="PLB38822.1"/>
    </source>
</evidence>